<keyword evidence="3 4" id="KW-0727">SH2 domain</keyword>
<dbReference type="GO" id="GO:0035556">
    <property type="term" value="P:intracellular signal transduction"/>
    <property type="evidence" value="ECO:0007669"/>
    <property type="project" value="TreeGrafter"/>
</dbReference>
<dbReference type="FunFam" id="3.30.505.10:FF:000008">
    <property type="entry name" value="SH2B adapter protein 1 isoform 2"/>
    <property type="match status" value="1"/>
</dbReference>
<dbReference type="InterPro" id="IPR001849">
    <property type="entry name" value="PH_domain"/>
</dbReference>
<dbReference type="InterPro" id="IPR036860">
    <property type="entry name" value="SH2_dom_sf"/>
</dbReference>
<evidence type="ECO:0000259" key="7">
    <source>
        <dbReference type="PROSITE" id="PS50003"/>
    </source>
</evidence>
<protein>
    <recommendedName>
        <fullName evidence="10">SH2B adapter protein 1</fullName>
    </recommendedName>
</protein>
<keyword evidence="2" id="KW-0597">Phosphoprotein</keyword>
<dbReference type="InterPro" id="IPR035057">
    <property type="entry name" value="SH2B1_SH2"/>
</dbReference>
<feature type="compositionally biased region" description="Polar residues" evidence="5">
    <location>
        <begin position="425"/>
        <end position="438"/>
    </location>
</feature>
<feature type="region of interest" description="Disordered" evidence="5">
    <location>
        <begin position="1"/>
        <end position="28"/>
    </location>
</feature>
<feature type="region of interest" description="Disordered" evidence="5">
    <location>
        <begin position="113"/>
        <end position="150"/>
    </location>
</feature>
<dbReference type="CDD" id="cd10346">
    <property type="entry name" value="SH2_SH2B_family"/>
    <property type="match status" value="1"/>
</dbReference>
<evidence type="ECO:0000259" key="6">
    <source>
        <dbReference type="PROSITE" id="PS50001"/>
    </source>
</evidence>
<dbReference type="Gene3D" id="3.30.505.10">
    <property type="entry name" value="SH2 domain"/>
    <property type="match status" value="1"/>
</dbReference>
<name>A0AAD9N336_9ANNE</name>
<dbReference type="EMBL" id="JAODUP010000289">
    <property type="protein sequence ID" value="KAK2153683.1"/>
    <property type="molecule type" value="Genomic_DNA"/>
</dbReference>
<dbReference type="Pfam" id="PF08916">
    <property type="entry name" value="Phe_ZIP"/>
    <property type="match status" value="1"/>
</dbReference>
<evidence type="ECO:0000313" key="9">
    <source>
        <dbReference type="Proteomes" id="UP001208570"/>
    </source>
</evidence>
<evidence type="ECO:0000256" key="4">
    <source>
        <dbReference type="PROSITE-ProRule" id="PRU00191"/>
    </source>
</evidence>
<accession>A0AAD9N336</accession>
<dbReference type="SUPFAM" id="SSF55550">
    <property type="entry name" value="SH2 domain"/>
    <property type="match status" value="1"/>
</dbReference>
<organism evidence="8 9">
    <name type="scientific">Paralvinella palmiformis</name>
    <dbReference type="NCBI Taxonomy" id="53620"/>
    <lineage>
        <taxon>Eukaryota</taxon>
        <taxon>Metazoa</taxon>
        <taxon>Spiralia</taxon>
        <taxon>Lophotrochozoa</taxon>
        <taxon>Annelida</taxon>
        <taxon>Polychaeta</taxon>
        <taxon>Sedentaria</taxon>
        <taxon>Canalipalpata</taxon>
        <taxon>Terebellida</taxon>
        <taxon>Terebelliformia</taxon>
        <taxon>Alvinellidae</taxon>
        <taxon>Paralvinella</taxon>
    </lineage>
</organism>
<sequence>MPVIGGSVANGEVRRDSVPRSASPSHTVSVTRTDINITTTTTNIASVSSTHSWTEFCEQHAAFAAEQFCKQYRAFIQEHPALNRPGAANDFANKFVEFFKEHFEVQTTLRHLTGSTNSSAAPSPSCSPSKSVQKTRHRPQSVRGQARESDASFVGECATLPAQPLRFRQRSGSDDKQDKHRRFFKRGLSFRRIRSGVRPLRYLFKQHSDEANLSASSNSHEKTSESERHTLTFWKNKHKHEKTKLTKMLVECIKEGLVNQLIDEDFHGRTKWEKCRLVLVKTTGGYMLEFYVPPKCLKPRSGVFCFLISEARETTALEMPDHENTFVLKAANNLEYVLEASDTQQMRSWLAALHSCMPTTSTDLQQFGAAGGVTTTSVITTVTAPVAAATNVTSTNLVSALQISPGGSTASLSLKDVQRADDGTTACTRRLSSQSSDSEVPPELPPRSTNRSSVTGTSLRGSRVSSSSDVGGSPQPHVHEPWTTEGIGNEICVDQQLKEYPWFHGTLSRMDAAQLVLQQGMEGHGVFLVRQSETRKGEYVLTFNFQGRAKHLRMTINGEGQCRVQHLWFQTIFDMLEHFRTHPIPLESGGSADVTLADYVVALDHQSSTVASGAASSTPQLHQVQPGVTVTLITSTVQNTSNTALNSSLPSLSPNSAPVAAVFRGQAFSSSTDHIHPHTLFPRGTVITNSGSVRTRTESMENITTQVHSNTGRAVENPYSFV</sequence>
<evidence type="ECO:0008006" key="10">
    <source>
        <dbReference type="Google" id="ProtNLM"/>
    </source>
</evidence>
<evidence type="ECO:0000256" key="5">
    <source>
        <dbReference type="SAM" id="MobiDB-lite"/>
    </source>
</evidence>
<dbReference type="PANTHER" id="PTHR10872">
    <property type="entry name" value="SH2B ADAPTER PROTEIN"/>
    <property type="match status" value="1"/>
</dbReference>
<evidence type="ECO:0000313" key="8">
    <source>
        <dbReference type="EMBL" id="KAK2153683.1"/>
    </source>
</evidence>
<dbReference type="SUPFAM" id="SSF109805">
    <property type="entry name" value="Phenylalanine zipper"/>
    <property type="match status" value="1"/>
</dbReference>
<dbReference type="AlphaFoldDB" id="A0AAD9N336"/>
<dbReference type="PANTHER" id="PTHR10872:SF2">
    <property type="entry name" value="LNK, ISOFORM D"/>
    <property type="match status" value="1"/>
</dbReference>
<dbReference type="SUPFAM" id="SSF50729">
    <property type="entry name" value="PH domain-like"/>
    <property type="match status" value="1"/>
</dbReference>
<dbReference type="CDD" id="cd01231">
    <property type="entry name" value="PH_SH2B_family"/>
    <property type="match status" value="1"/>
</dbReference>
<feature type="compositionally biased region" description="Low complexity" evidence="5">
    <location>
        <begin position="455"/>
        <end position="473"/>
    </location>
</feature>
<keyword evidence="9" id="KW-1185">Reference proteome</keyword>
<feature type="compositionally biased region" description="Low complexity" evidence="5">
    <location>
        <begin position="118"/>
        <end position="131"/>
    </location>
</feature>
<dbReference type="Pfam" id="PF00169">
    <property type="entry name" value="PH"/>
    <property type="match status" value="1"/>
</dbReference>
<dbReference type="SMART" id="SM00252">
    <property type="entry name" value="SH2"/>
    <property type="match status" value="1"/>
</dbReference>
<feature type="domain" description="SH2" evidence="6">
    <location>
        <begin position="502"/>
        <end position="600"/>
    </location>
</feature>
<comment type="similarity">
    <text evidence="1">Belongs to the SH2B adapter family.</text>
</comment>
<dbReference type="Gene3D" id="6.10.140.110">
    <property type="match status" value="1"/>
</dbReference>
<dbReference type="GO" id="GO:0005886">
    <property type="term" value="C:plasma membrane"/>
    <property type="evidence" value="ECO:0007669"/>
    <property type="project" value="TreeGrafter"/>
</dbReference>
<dbReference type="Proteomes" id="UP001208570">
    <property type="component" value="Unassembled WGS sequence"/>
</dbReference>
<dbReference type="InterPro" id="IPR030523">
    <property type="entry name" value="SH2B"/>
</dbReference>
<comment type="caution">
    <text evidence="8">The sequence shown here is derived from an EMBL/GenBank/DDBJ whole genome shotgun (WGS) entry which is preliminary data.</text>
</comment>
<dbReference type="PROSITE" id="PS50003">
    <property type="entry name" value="PH_DOMAIN"/>
    <property type="match status" value="1"/>
</dbReference>
<dbReference type="PROSITE" id="PS50001">
    <property type="entry name" value="SH2"/>
    <property type="match status" value="1"/>
</dbReference>
<dbReference type="GO" id="GO:0005068">
    <property type="term" value="F:transmembrane receptor protein tyrosine kinase adaptor activity"/>
    <property type="evidence" value="ECO:0007669"/>
    <property type="project" value="TreeGrafter"/>
</dbReference>
<dbReference type="Pfam" id="PF00017">
    <property type="entry name" value="SH2"/>
    <property type="match status" value="1"/>
</dbReference>
<evidence type="ECO:0000256" key="2">
    <source>
        <dbReference type="ARBA" id="ARBA00022553"/>
    </source>
</evidence>
<dbReference type="InterPro" id="IPR036290">
    <property type="entry name" value="Phe_ZIP_sf"/>
</dbReference>
<dbReference type="Gene3D" id="2.30.29.30">
    <property type="entry name" value="Pleckstrin-homology domain (PH domain)/Phosphotyrosine-binding domain (PTB)"/>
    <property type="match status" value="1"/>
</dbReference>
<proteinExistence type="inferred from homology"/>
<evidence type="ECO:0000256" key="3">
    <source>
        <dbReference type="ARBA" id="ARBA00022999"/>
    </source>
</evidence>
<dbReference type="SMART" id="SM00233">
    <property type="entry name" value="PH"/>
    <property type="match status" value="1"/>
</dbReference>
<reference evidence="8" key="1">
    <citation type="journal article" date="2023" name="Mol. Biol. Evol.">
        <title>Third-Generation Sequencing Reveals the Adaptive Role of the Epigenome in Three Deep-Sea Polychaetes.</title>
        <authorList>
            <person name="Perez M."/>
            <person name="Aroh O."/>
            <person name="Sun Y."/>
            <person name="Lan Y."/>
            <person name="Juniper S.K."/>
            <person name="Young C.R."/>
            <person name="Angers B."/>
            <person name="Qian P.Y."/>
        </authorList>
    </citation>
    <scope>NUCLEOTIDE SEQUENCE</scope>
    <source>
        <strain evidence="8">P08H-3</strain>
    </source>
</reference>
<feature type="domain" description="PH" evidence="7">
    <location>
        <begin position="251"/>
        <end position="358"/>
    </location>
</feature>
<feature type="region of interest" description="Disordered" evidence="5">
    <location>
        <begin position="421"/>
        <end position="483"/>
    </location>
</feature>
<gene>
    <name evidence="8" type="ORF">LSH36_289g00042</name>
</gene>
<dbReference type="InterPro" id="IPR015012">
    <property type="entry name" value="Phe_ZIP"/>
</dbReference>
<evidence type="ECO:0000256" key="1">
    <source>
        <dbReference type="ARBA" id="ARBA00010220"/>
    </source>
</evidence>
<dbReference type="PRINTS" id="PR00401">
    <property type="entry name" value="SH2DOMAIN"/>
</dbReference>
<dbReference type="InterPro" id="IPR000980">
    <property type="entry name" value="SH2"/>
</dbReference>
<dbReference type="InterPro" id="IPR011993">
    <property type="entry name" value="PH-like_dom_sf"/>
</dbReference>